<comment type="cofactor">
    <cofactor evidence="14">
        <name>Mg(2+)</name>
        <dbReference type="ChEBI" id="CHEBI:18420"/>
    </cofactor>
    <cofactor evidence="14">
        <name>Mn(2+)</name>
        <dbReference type="ChEBI" id="CHEBI:29035"/>
    </cofactor>
    <text evidence="14">Mg(2+) or Mn(2+) required for ssDNA cleavage activity.</text>
</comment>
<dbReference type="STRING" id="415426.Hbut_0649"/>
<dbReference type="GO" id="GO:0046872">
    <property type="term" value="F:metal ion binding"/>
    <property type="evidence" value="ECO:0007669"/>
    <property type="project" value="UniProtKB-KW"/>
</dbReference>
<evidence type="ECO:0000256" key="8">
    <source>
        <dbReference type="ARBA" id="ARBA00022801"/>
    </source>
</evidence>
<evidence type="ECO:0000256" key="10">
    <source>
        <dbReference type="ARBA" id="ARBA00023004"/>
    </source>
</evidence>
<dbReference type="InterPro" id="IPR013343">
    <property type="entry name" value="CRISPR-assoc_prot_Cas4"/>
</dbReference>
<keyword evidence="11 14" id="KW-0411">Iron-sulfur</keyword>
<keyword evidence="12 14" id="KW-0051">Antiviral defense</keyword>
<dbReference type="GO" id="GO:0051536">
    <property type="term" value="F:iron-sulfur cluster binding"/>
    <property type="evidence" value="ECO:0007669"/>
    <property type="project" value="UniProtKB-KW"/>
</dbReference>
<dbReference type="eggNOG" id="arCOG00786">
    <property type="taxonomic scope" value="Archaea"/>
</dbReference>
<evidence type="ECO:0000256" key="4">
    <source>
        <dbReference type="ARBA" id="ARBA00012768"/>
    </source>
</evidence>
<dbReference type="NCBIfam" id="TIGR00372">
    <property type="entry name" value="cas4"/>
    <property type="match status" value="1"/>
</dbReference>
<dbReference type="KEGG" id="hbu:Hbut_0649"/>
<dbReference type="InterPro" id="IPR051827">
    <property type="entry name" value="Cas4_exonuclease"/>
</dbReference>
<evidence type="ECO:0000313" key="17">
    <source>
        <dbReference type="Proteomes" id="UP000002593"/>
    </source>
</evidence>
<dbReference type="Gene3D" id="3.90.320.10">
    <property type="match status" value="1"/>
</dbReference>
<keyword evidence="8 14" id="KW-0378">Hydrolase</keyword>
<dbReference type="EMBL" id="CP000493">
    <property type="protein sequence ID" value="ABM80506.1"/>
    <property type="molecule type" value="Genomic_DNA"/>
</dbReference>
<dbReference type="InterPro" id="IPR038726">
    <property type="entry name" value="PDDEXK_AddAB-type"/>
</dbReference>
<dbReference type="OrthoDB" id="26676at2157"/>
<evidence type="ECO:0000256" key="12">
    <source>
        <dbReference type="ARBA" id="ARBA00023118"/>
    </source>
</evidence>
<keyword evidence="13 14" id="KW-0464">Manganese</keyword>
<comment type="cofactor">
    <cofactor evidence="14">
        <name>iron-sulfur cluster</name>
        <dbReference type="ChEBI" id="CHEBI:30408"/>
    </cofactor>
</comment>
<dbReference type="PANTHER" id="PTHR36531">
    <property type="entry name" value="CRISPR-ASSOCIATED EXONUCLEASE CAS4"/>
    <property type="match status" value="1"/>
</dbReference>
<dbReference type="GO" id="GO:0004527">
    <property type="term" value="F:exonuclease activity"/>
    <property type="evidence" value="ECO:0007669"/>
    <property type="project" value="UniProtKB-KW"/>
</dbReference>
<evidence type="ECO:0000256" key="3">
    <source>
        <dbReference type="ARBA" id="ARBA00009189"/>
    </source>
</evidence>
<proteinExistence type="inferred from homology"/>
<evidence type="ECO:0000256" key="7">
    <source>
        <dbReference type="ARBA" id="ARBA00022723"/>
    </source>
</evidence>
<evidence type="ECO:0000259" key="15">
    <source>
        <dbReference type="Pfam" id="PF12705"/>
    </source>
</evidence>
<comment type="cofactor">
    <cofactor evidence="2">
        <name>[4Fe-4S] cluster</name>
        <dbReference type="ChEBI" id="CHEBI:49883"/>
    </cofactor>
</comment>
<evidence type="ECO:0000256" key="14">
    <source>
        <dbReference type="RuleBase" id="RU365022"/>
    </source>
</evidence>
<dbReference type="HOGENOM" id="CLU_102055_2_0_2"/>
<comment type="cofactor">
    <cofactor evidence="1">
        <name>Mn(2+)</name>
        <dbReference type="ChEBI" id="CHEBI:29035"/>
    </cofactor>
</comment>
<dbReference type="PANTHER" id="PTHR36531:SF6">
    <property type="entry name" value="DNA REPLICATION ATP-DEPENDENT HELICASE_NUCLEASE DNA2"/>
    <property type="match status" value="1"/>
</dbReference>
<dbReference type="InterPro" id="IPR011604">
    <property type="entry name" value="PDDEXK-like_dom_sf"/>
</dbReference>
<protein>
    <recommendedName>
        <fullName evidence="5 14">CRISPR-associated exonuclease Cas4</fullName>
        <ecNumber evidence="4 14">3.1.12.1</ecNumber>
    </recommendedName>
</protein>
<keyword evidence="6 14" id="KW-0540">Nuclease</keyword>
<evidence type="ECO:0000256" key="9">
    <source>
        <dbReference type="ARBA" id="ARBA00022839"/>
    </source>
</evidence>
<evidence type="ECO:0000256" key="6">
    <source>
        <dbReference type="ARBA" id="ARBA00022722"/>
    </source>
</evidence>
<gene>
    <name evidence="16" type="ordered locus">Hbut_0649</name>
</gene>
<dbReference type="GeneID" id="4781581"/>
<keyword evidence="10 14" id="KW-0408">Iron</keyword>
<feature type="domain" description="PD-(D/E)XK endonuclease-like" evidence="15">
    <location>
        <begin position="47"/>
        <end position="195"/>
    </location>
</feature>
<keyword evidence="7 14" id="KW-0479">Metal-binding</keyword>
<dbReference type="Proteomes" id="UP000002593">
    <property type="component" value="Chromosome"/>
</dbReference>
<evidence type="ECO:0000313" key="16">
    <source>
        <dbReference type="EMBL" id="ABM80506.1"/>
    </source>
</evidence>
<dbReference type="GO" id="GO:0051607">
    <property type="term" value="P:defense response to virus"/>
    <property type="evidence" value="ECO:0007669"/>
    <property type="project" value="UniProtKB-KW"/>
</dbReference>
<accession>A2BKJ5</accession>
<dbReference type="EnsemblBacteria" id="ABM80506">
    <property type="protein sequence ID" value="ABM80506"/>
    <property type="gene ID" value="Hbut_0649"/>
</dbReference>
<reference evidence="16 17" key="1">
    <citation type="journal article" date="2007" name="Archaea">
        <title>The genome of Hyperthermus butylicus: a sulfur-reducing, peptide fermenting, neutrophilic Crenarchaeote growing up to 108 degrees C.</title>
        <authorList>
            <person name="Brugger K."/>
            <person name="Chen L."/>
            <person name="Stark M."/>
            <person name="Zibat A."/>
            <person name="Redder P."/>
            <person name="Ruepp A."/>
            <person name="Awayez M."/>
            <person name="She Q."/>
            <person name="Garrett R.A."/>
            <person name="Klenk H.P."/>
        </authorList>
    </citation>
    <scope>NUCLEOTIDE SEQUENCE [LARGE SCALE GENOMIC DNA]</scope>
    <source>
        <strain evidence="17">DSM 5456 / JCM 9403 / PLM1-5</strain>
    </source>
</reference>
<dbReference type="RefSeq" id="WP_011821824.1">
    <property type="nucleotide sequence ID" value="NC_008818.1"/>
</dbReference>
<dbReference type="Pfam" id="PF12705">
    <property type="entry name" value="PDDEXK_1"/>
    <property type="match status" value="1"/>
</dbReference>
<keyword evidence="9 14" id="KW-0269">Exonuclease</keyword>
<comment type="function">
    <text evidence="14">CRISPR (clustered regularly interspaced short palindromic repeat) is an adaptive immune system that provides protection against mobile genetic elements (viruses, transposable elements and conjugative plasmids). CRISPR clusters contain sequences complementary to antecedent mobile elements and target invading nucleic acids. CRISPR clusters are transcribed and processed into CRISPR RNA (crRNA).</text>
</comment>
<name>A2BKJ5_HYPBU</name>
<evidence type="ECO:0000256" key="5">
    <source>
        <dbReference type="ARBA" id="ARBA00020049"/>
    </source>
</evidence>
<organism evidence="16 17">
    <name type="scientific">Hyperthermus butylicus (strain DSM 5456 / JCM 9403 / PLM1-5)</name>
    <dbReference type="NCBI Taxonomy" id="415426"/>
    <lineage>
        <taxon>Archaea</taxon>
        <taxon>Thermoproteota</taxon>
        <taxon>Thermoprotei</taxon>
        <taxon>Desulfurococcales</taxon>
        <taxon>Pyrodictiaceae</taxon>
        <taxon>Hyperthermus</taxon>
    </lineage>
</organism>
<evidence type="ECO:0000256" key="13">
    <source>
        <dbReference type="ARBA" id="ARBA00023211"/>
    </source>
</evidence>
<evidence type="ECO:0000256" key="1">
    <source>
        <dbReference type="ARBA" id="ARBA00001936"/>
    </source>
</evidence>
<evidence type="ECO:0000256" key="11">
    <source>
        <dbReference type="ARBA" id="ARBA00023014"/>
    </source>
</evidence>
<dbReference type="EC" id="3.1.12.1" evidence="4 14"/>
<dbReference type="AlphaFoldDB" id="A2BKJ5"/>
<sequence>MEAQRLIPIVLVKEYYWCPVAAWHKLVLWAERPTFSMEAGGLSGETRWRLLERLEEVFARWRVEARELLWEHPVTSSRLGLAGRVDLAAVLSDDTLVVVEAKLSLPGKRRSLHIRVQAAAYGMAAEETLGYPLRMALIYEAERNRIVEVEVTPMLRKMVEDAARELHEMLQRGEPLQHYTVSPRRCRVCSYRGVCTYART</sequence>
<keyword evidence="17" id="KW-1185">Reference proteome</keyword>
<comment type="similarity">
    <text evidence="3 14">Belongs to the CRISPR-associated exonuclease Cas4 family.</text>
</comment>
<evidence type="ECO:0000256" key="2">
    <source>
        <dbReference type="ARBA" id="ARBA00001966"/>
    </source>
</evidence>